<dbReference type="Gene3D" id="1.20.920.10">
    <property type="entry name" value="Bromodomain-like"/>
    <property type="match status" value="1"/>
</dbReference>
<dbReference type="OrthoDB" id="21648at2759"/>
<feature type="region of interest" description="Disordered" evidence="2">
    <location>
        <begin position="1"/>
        <end position="41"/>
    </location>
</feature>
<dbReference type="InterPro" id="IPR036427">
    <property type="entry name" value="Bromodomain-like_sf"/>
</dbReference>
<name>A0A8H7UHC4_MORIS</name>
<dbReference type="Proteomes" id="UP000654370">
    <property type="component" value="Unassembled WGS sequence"/>
</dbReference>
<dbReference type="Pfam" id="PF12024">
    <property type="entry name" value="DUF3512"/>
    <property type="match status" value="1"/>
</dbReference>
<evidence type="ECO:0000313" key="4">
    <source>
        <dbReference type="Proteomes" id="UP000654370"/>
    </source>
</evidence>
<dbReference type="InterPro" id="IPR021900">
    <property type="entry name" value="DUF3512"/>
</dbReference>
<comment type="caution">
    <text evidence="3">The sequence shown here is derived from an EMBL/GenBank/DDBJ whole genome shotgun (WGS) entry which is preliminary data.</text>
</comment>
<dbReference type="EMBL" id="JAEPQZ010000001">
    <property type="protein sequence ID" value="KAG2185841.1"/>
    <property type="molecule type" value="Genomic_DNA"/>
</dbReference>
<feature type="compositionally biased region" description="Basic and acidic residues" evidence="2">
    <location>
        <begin position="10"/>
        <end position="27"/>
    </location>
</feature>
<dbReference type="GO" id="GO:0006325">
    <property type="term" value="P:chromatin organization"/>
    <property type="evidence" value="ECO:0007669"/>
    <property type="project" value="UniProtKB-ARBA"/>
</dbReference>
<evidence type="ECO:0000256" key="1">
    <source>
        <dbReference type="ARBA" id="ARBA00023117"/>
    </source>
</evidence>
<sequence>MPVTSRHQAKRSEEGRDKATDRPDAPKAKNGSLPEQDWESVSDGDLNKCLHRITFILQSYDGKNILSQSQSSDISLYQILSKINAREYSAIADYQHDIQELFRNSYKKSDNQTNETLSALYKMAEQLIRIERTRINRVKMDEMNGDNPVNNSSQSADDDVTMEETNEENAVEVNGKMPKVTPLTEQVQKALYQVTPDGYVFSDMSSIPHWVGEKGDTQELPTNYHEVIIHPVTTTDQDVASLKQAVPNHIEMHRRSDRYEHRMVPVEMLDFGAFASFAPNYDSNSANISFESTYLARITKQAEREAEKRRTQELYGDSAIDTTWLKNQGLDAEAILESVNGSEPNESEEKKDMSSVIEQNAHLLKRLADLQDERFSQRNPANKPVGKEELRIANILQQRLQEAVGQVTPSDLVHADAIENAMQRMPAKHAVYRGTLPPTKLFAFPAGDSGVMLQTSSQPNIGPR</sequence>
<evidence type="ECO:0000256" key="2">
    <source>
        <dbReference type="SAM" id="MobiDB-lite"/>
    </source>
</evidence>
<protein>
    <submittedName>
        <fullName evidence="3">Uncharacterized protein</fullName>
    </submittedName>
</protein>
<reference evidence="3" key="1">
    <citation type="submission" date="2020-12" db="EMBL/GenBank/DDBJ databases">
        <title>Metabolic potential, ecology and presence of endohyphal bacteria is reflected in genomic diversity of Mucoromycotina.</title>
        <authorList>
            <person name="Muszewska A."/>
            <person name="Okrasinska A."/>
            <person name="Steczkiewicz K."/>
            <person name="Drgas O."/>
            <person name="Orlowska M."/>
            <person name="Perlinska-Lenart U."/>
            <person name="Aleksandrzak-Piekarczyk T."/>
            <person name="Szatraj K."/>
            <person name="Zielenkiewicz U."/>
            <person name="Pilsyk S."/>
            <person name="Malc E."/>
            <person name="Mieczkowski P."/>
            <person name="Kruszewska J.S."/>
            <person name="Biernat P."/>
            <person name="Pawlowska J."/>
        </authorList>
    </citation>
    <scope>NUCLEOTIDE SEQUENCE</scope>
    <source>
        <strain evidence="3">WA0000067209</strain>
    </source>
</reference>
<proteinExistence type="predicted"/>
<keyword evidence="4" id="KW-1185">Reference proteome</keyword>
<keyword evidence="1" id="KW-0103">Bromodomain</keyword>
<organism evidence="3 4">
    <name type="scientific">Mortierella isabellina</name>
    <name type="common">Filamentous fungus</name>
    <name type="synonym">Umbelopsis isabellina</name>
    <dbReference type="NCBI Taxonomy" id="91625"/>
    <lineage>
        <taxon>Eukaryota</taxon>
        <taxon>Fungi</taxon>
        <taxon>Fungi incertae sedis</taxon>
        <taxon>Mucoromycota</taxon>
        <taxon>Mucoromycotina</taxon>
        <taxon>Umbelopsidomycetes</taxon>
        <taxon>Umbelopsidales</taxon>
        <taxon>Umbelopsidaceae</taxon>
        <taxon>Umbelopsis</taxon>
    </lineage>
</organism>
<dbReference type="AlphaFoldDB" id="A0A8H7UHC4"/>
<evidence type="ECO:0000313" key="3">
    <source>
        <dbReference type="EMBL" id="KAG2185841.1"/>
    </source>
</evidence>
<accession>A0A8H7UHC4</accession>
<gene>
    <name evidence="3" type="ORF">INT43_002278</name>
</gene>